<dbReference type="GO" id="GO:0004792">
    <property type="term" value="F:thiosulfate-cyanide sulfurtransferase activity"/>
    <property type="evidence" value="ECO:0007669"/>
    <property type="project" value="InterPro"/>
</dbReference>
<dbReference type="InterPro" id="IPR050229">
    <property type="entry name" value="GlpE_sulfurtransferase"/>
</dbReference>
<dbReference type="CDD" id="cd00158">
    <property type="entry name" value="RHOD"/>
    <property type="match status" value="1"/>
</dbReference>
<dbReference type="InterPro" id="IPR001763">
    <property type="entry name" value="Rhodanese-like_dom"/>
</dbReference>
<proteinExistence type="predicted"/>
<dbReference type="Gene3D" id="3.40.250.10">
    <property type="entry name" value="Rhodanese-like domain"/>
    <property type="match status" value="1"/>
</dbReference>
<dbReference type="SUPFAM" id="SSF52821">
    <property type="entry name" value="Rhodanese/Cell cycle control phosphatase"/>
    <property type="match status" value="1"/>
</dbReference>
<dbReference type="PROSITE" id="PS00380">
    <property type="entry name" value="RHODANESE_1"/>
    <property type="match status" value="1"/>
</dbReference>
<dbReference type="PANTHER" id="PTHR43031">
    <property type="entry name" value="FAD-DEPENDENT OXIDOREDUCTASE"/>
    <property type="match status" value="1"/>
</dbReference>
<comment type="caution">
    <text evidence="2">The sequence shown here is derived from an EMBL/GenBank/DDBJ whole genome shotgun (WGS) entry which is preliminary data.</text>
</comment>
<dbReference type="EMBL" id="BMUE01000008">
    <property type="protein sequence ID" value="GGW59657.1"/>
    <property type="molecule type" value="Genomic_DNA"/>
</dbReference>
<reference evidence="2" key="2">
    <citation type="submission" date="2020-09" db="EMBL/GenBank/DDBJ databases">
        <authorList>
            <person name="Sun Q."/>
            <person name="Ohkuma M."/>
        </authorList>
    </citation>
    <scope>NUCLEOTIDE SEQUENCE</scope>
    <source>
        <strain evidence="2">JCM 4490</strain>
    </source>
</reference>
<gene>
    <name evidence="2" type="ORF">GCM10010503_41070</name>
</gene>
<dbReference type="InterPro" id="IPR036873">
    <property type="entry name" value="Rhodanese-like_dom_sf"/>
</dbReference>
<evidence type="ECO:0000313" key="3">
    <source>
        <dbReference type="Proteomes" id="UP000620224"/>
    </source>
</evidence>
<protein>
    <recommendedName>
        <fullName evidence="1">Rhodanese domain-containing protein</fullName>
    </recommendedName>
</protein>
<keyword evidence="3" id="KW-1185">Reference proteome</keyword>
<accession>A0A918J953</accession>
<dbReference type="PROSITE" id="PS50206">
    <property type="entry name" value="RHODANESE_3"/>
    <property type="match status" value="1"/>
</dbReference>
<dbReference type="PANTHER" id="PTHR43031:SF16">
    <property type="entry name" value="OXIDOREDUCTASE"/>
    <property type="match status" value="1"/>
</dbReference>
<sequence>MPESARSAAKARPHDAFAASGKALAGGRRLEPLDVLAQGERTVDAPAKAAGLNLATAGFSREEPRVRSAAGDVVVLDVRPVDEYRAGHIPGAGSLPVEELADRIGELPEDLEIVVHCRGEYCVLAHYAVRLLTGHGRRAIRLHDGVLEWRLSELSVDASDLT</sequence>
<dbReference type="SMART" id="SM00450">
    <property type="entry name" value="RHOD"/>
    <property type="match status" value="1"/>
</dbReference>
<dbReference type="AlphaFoldDB" id="A0A918J953"/>
<dbReference type="RefSeq" id="WP_190016732.1">
    <property type="nucleotide sequence ID" value="NZ_BMUE01000008.1"/>
</dbReference>
<reference evidence="2" key="1">
    <citation type="journal article" date="2014" name="Int. J. Syst. Evol. Microbiol.">
        <title>Complete genome sequence of Corynebacterium casei LMG S-19264T (=DSM 44701T), isolated from a smear-ripened cheese.</title>
        <authorList>
            <consortium name="US DOE Joint Genome Institute (JGI-PGF)"/>
            <person name="Walter F."/>
            <person name="Albersmeier A."/>
            <person name="Kalinowski J."/>
            <person name="Ruckert C."/>
        </authorList>
    </citation>
    <scope>NUCLEOTIDE SEQUENCE</scope>
    <source>
        <strain evidence="2">JCM 4490</strain>
    </source>
</reference>
<feature type="domain" description="Rhodanese" evidence="1">
    <location>
        <begin position="69"/>
        <end position="158"/>
    </location>
</feature>
<organism evidence="2 3">
    <name type="scientific">Streptomyces lucensis JCM 4490</name>
    <dbReference type="NCBI Taxonomy" id="1306176"/>
    <lineage>
        <taxon>Bacteria</taxon>
        <taxon>Bacillati</taxon>
        <taxon>Actinomycetota</taxon>
        <taxon>Actinomycetes</taxon>
        <taxon>Kitasatosporales</taxon>
        <taxon>Streptomycetaceae</taxon>
        <taxon>Streptomyces</taxon>
    </lineage>
</organism>
<evidence type="ECO:0000259" key="1">
    <source>
        <dbReference type="PROSITE" id="PS50206"/>
    </source>
</evidence>
<dbReference type="Pfam" id="PF00581">
    <property type="entry name" value="Rhodanese"/>
    <property type="match status" value="1"/>
</dbReference>
<evidence type="ECO:0000313" key="2">
    <source>
        <dbReference type="EMBL" id="GGW59657.1"/>
    </source>
</evidence>
<name>A0A918J953_9ACTN</name>
<dbReference type="InterPro" id="IPR001307">
    <property type="entry name" value="Thiosulphate_STrfase_CS"/>
</dbReference>
<dbReference type="Proteomes" id="UP000620224">
    <property type="component" value="Unassembled WGS sequence"/>
</dbReference>